<dbReference type="PROSITE" id="PS01002">
    <property type="entry name" value="TCTP_1"/>
    <property type="match status" value="1"/>
</dbReference>
<dbReference type="PANTHER" id="PTHR11991:SF0">
    <property type="entry name" value="TRANSLATIONALLY-CONTROLLED TUMOR PROTEIN"/>
    <property type="match status" value="1"/>
</dbReference>
<organism evidence="4 5">
    <name type="scientific">Discina gigas</name>
    <dbReference type="NCBI Taxonomy" id="1032678"/>
    <lineage>
        <taxon>Eukaryota</taxon>
        <taxon>Fungi</taxon>
        <taxon>Dikarya</taxon>
        <taxon>Ascomycota</taxon>
        <taxon>Pezizomycotina</taxon>
        <taxon>Pezizomycetes</taxon>
        <taxon>Pezizales</taxon>
        <taxon>Discinaceae</taxon>
        <taxon>Discina</taxon>
    </lineage>
</organism>
<accession>A0ABR3GIQ5</accession>
<dbReference type="InterPro" id="IPR018105">
    <property type="entry name" value="Translational_control_tumour_p"/>
</dbReference>
<gene>
    <name evidence="4" type="ORF">Q9L58_005248</name>
</gene>
<dbReference type="Proteomes" id="UP001447188">
    <property type="component" value="Unassembled WGS sequence"/>
</dbReference>
<comment type="caution">
    <text evidence="4">The sequence shown here is derived from an EMBL/GenBank/DDBJ whole genome shotgun (WGS) entry which is preliminary data.</text>
</comment>
<reference evidence="4 5" key="1">
    <citation type="submission" date="2024-02" db="EMBL/GenBank/DDBJ databases">
        <title>Discinaceae phylogenomics.</title>
        <authorList>
            <person name="Dirks A.C."/>
            <person name="James T.Y."/>
        </authorList>
    </citation>
    <scope>NUCLEOTIDE SEQUENCE [LARGE SCALE GENOMIC DNA]</scope>
    <source>
        <strain evidence="4 5">ACD0624</strain>
    </source>
</reference>
<feature type="domain" description="TCTP" evidence="3">
    <location>
        <begin position="1"/>
        <end position="172"/>
    </location>
</feature>
<dbReference type="PANTHER" id="PTHR11991">
    <property type="entry name" value="TRANSLATIONALLY CONTROLLED TUMOR PROTEIN-RELATED"/>
    <property type="match status" value="1"/>
</dbReference>
<evidence type="ECO:0000259" key="3">
    <source>
        <dbReference type="PROSITE" id="PS51797"/>
    </source>
</evidence>
<dbReference type="SUPFAM" id="SSF51316">
    <property type="entry name" value="Mss4-like"/>
    <property type="match status" value="1"/>
</dbReference>
<dbReference type="EMBL" id="JBBBZM010000062">
    <property type="protein sequence ID" value="KAL0635814.1"/>
    <property type="molecule type" value="Genomic_DNA"/>
</dbReference>
<evidence type="ECO:0000313" key="4">
    <source>
        <dbReference type="EMBL" id="KAL0635814.1"/>
    </source>
</evidence>
<keyword evidence="5" id="KW-1185">Reference proteome</keyword>
<name>A0ABR3GIQ5_9PEZI</name>
<comment type="similarity">
    <text evidence="2">Belongs to the TCTP family.</text>
</comment>
<dbReference type="PROSITE" id="PS51797">
    <property type="entry name" value="TCTP_3"/>
    <property type="match status" value="1"/>
</dbReference>
<protein>
    <recommendedName>
        <fullName evidence="1">Translationally-controlled tumor protein homolog</fullName>
    </recommendedName>
</protein>
<evidence type="ECO:0000256" key="1">
    <source>
        <dbReference type="ARBA" id="ARBA00014759"/>
    </source>
</evidence>
<dbReference type="InterPro" id="IPR018103">
    <property type="entry name" value="Translation_control_tumour_CS"/>
</dbReference>
<evidence type="ECO:0000313" key="5">
    <source>
        <dbReference type="Proteomes" id="UP001447188"/>
    </source>
</evidence>
<dbReference type="InterPro" id="IPR034737">
    <property type="entry name" value="TCTP"/>
</dbReference>
<dbReference type="InterPro" id="IPR011057">
    <property type="entry name" value="Mss4-like_sf"/>
</dbReference>
<dbReference type="Pfam" id="PF00838">
    <property type="entry name" value="TCTP"/>
    <property type="match status" value="1"/>
</dbReference>
<proteinExistence type="inferred from homology"/>
<evidence type="ECO:0000256" key="2">
    <source>
        <dbReference type="PROSITE-ProRule" id="PRU01133"/>
    </source>
</evidence>
<sequence>MIIFKDVVTGDEMFSDAYEFSLIDDVVYEVDCKTVTIKKGADVDIGANASAEGGEEELEDGSITVNNIVYNFRLNDTQYDEKSYMKDLKPYVKKIKAHLESTGSTPEEIKKWEANMQKFAKKVLSKAMFPNWEFYIGESMALGGMVVLLNYREDGITPYMVFWKHGLKEEKV</sequence>
<dbReference type="PRINTS" id="PR01653">
    <property type="entry name" value="TCTPROTEIN"/>
</dbReference>
<dbReference type="Gene3D" id="2.170.150.10">
    <property type="entry name" value="Metal Binding Protein, Guanine Nucleotide Exchange Factor, Chain A"/>
    <property type="match status" value="1"/>
</dbReference>
<dbReference type="InterPro" id="IPR011323">
    <property type="entry name" value="Mss4/transl-control_tumour"/>
</dbReference>